<dbReference type="InterPro" id="IPR036691">
    <property type="entry name" value="Endo/exonu/phosph_ase_sf"/>
</dbReference>
<dbReference type="GO" id="GO:0004445">
    <property type="term" value="F:inositol-polyphosphate 5-phosphatase activity"/>
    <property type="evidence" value="ECO:0007669"/>
    <property type="project" value="UniProtKB-EC"/>
</dbReference>
<evidence type="ECO:0000256" key="2">
    <source>
        <dbReference type="ARBA" id="ARBA00022801"/>
    </source>
</evidence>
<dbReference type="PANTHER" id="PTHR12997">
    <property type="entry name" value="TYPE I INOSITOL-1,4,5-TRISPHOSPHATE 5-PHOSPHATASE"/>
    <property type="match status" value="1"/>
</dbReference>
<dbReference type="InterPro" id="IPR039737">
    <property type="entry name" value="INPP5A"/>
</dbReference>
<keyword evidence="7" id="KW-1185">Reference proteome</keyword>
<feature type="compositionally biased region" description="Low complexity" evidence="4">
    <location>
        <begin position="459"/>
        <end position="470"/>
    </location>
</feature>
<name>A0AAW1MM01_POPJA</name>
<accession>A0AAW1MM01</accession>
<evidence type="ECO:0000259" key="5">
    <source>
        <dbReference type="SMART" id="SM00128"/>
    </source>
</evidence>
<dbReference type="PANTHER" id="PTHR12997:SF2">
    <property type="entry name" value="INOSITOL POLYPHOSPHATE-5-PHOSPHATASE A"/>
    <property type="match status" value="1"/>
</dbReference>
<evidence type="ECO:0000256" key="3">
    <source>
        <dbReference type="ARBA" id="ARBA00023599"/>
    </source>
</evidence>
<keyword evidence="2" id="KW-0378">Hydrolase</keyword>
<dbReference type="SUPFAM" id="SSF56219">
    <property type="entry name" value="DNase I-like"/>
    <property type="match status" value="1"/>
</dbReference>
<dbReference type="Gene3D" id="3.60.10.10">
    <property type="entry name" value="Endonuclease/exonuclease/phosphatase"/>
    <property type="match status" value="1"/>
</dbReference>
<dbReference type="InterPro" id="IPR000300">
    <property type="entry name" value="IPPc"/>
</dbReference>
<evidence type="ECO:0000313" key="7">
    <source>
        <dbReference type="Proteomes" id="UP001458880"/>
    </source>
</evidence>
<evidence type="ECO:0000313" key="6">
    <source>
        <dbReference type="EMBL" id="KAK9746879.1"/>
    </source>
</evidence>
<protein>
    <recommendedName>
        <fullName evidence="1">inositol-polyphosphate 5-phosphatase</fullName>
        <ecNumber evidence="1">3.1.3.56</ecNumber>
    </recommendedName>
</protein>
<proteinExistence type="inferred from homology"/>
<evidence type="ECO:0000256" key="4">
    <source>
        <dbReference type="SAM" id="MobiDB-lite"/>
    </source>
</evidence>
<dbReference type="EMBL" id="JASPKY010000036">
    <property type="protein sequence ID" value="KAK9746879.1"/>
    <property type="molecule type" value="Genomic_DNA"/>
</dbReference>
<dbReference type="Pfam" id="PF22669">
    <property type="entry name" value="Exo_endo_phos2"/>
    <property type="match status" value="1"/>
</dbReference>
<feature type="region of interest" description="Disordered" evidence="4">
    <location>
        <begin position="454"/>
        <end position="486"/>
    </location>
</feature>
<dbReference type="EC" id="3.1.3.56" evidence="1"/>
<comment type="similarity">
    <text evidence="3">Belongs to the inositol 1,4,5-trisphosphate 5-phosphatase type I family.</text>
</comment>
<dbReference type="GO" id="GO:0046856">
    <property type="term" value="P:phosphatidylinositol dephosphorylation"/>
    <property type="evidence" value="ECO:0007669"/>
    <property type="project" value="InterPro"/>
</dbReference>
<comment type="caution">
    <text evidence="6">The sequence shown here is derived from an EMBL/GenBank/DDBJ whole genome shotgun (WGS) entry which is preliminary data.</text>
</comment>
<gene>
    <name evidence="6" type="ORF">QE152_g5774</name>
</gene>
<feature type="domain" description="Inositol polyphosphate-related phosphatase" evidence="5">
    <location>
        <begin position="4"/>
        <end position="389"/>
    </location>
</feature>
<sequence length="704" mass="81017">MTTQTIPVLLVTANVGSIFEDPSQMLKIWTDEFLRTVSKVDPKFIALHCQEVGGKNYENSMKHVEEFVNLLMSSNELRLFDKVRVYLDEDYSSAENFTALGNFYFIHESIDDVLIYNFKDFVFTEASGKEIHSGNIEAVVTKEKAKFPQELFPECKWSRKGFLRTRWSLCGTVFDLVNIHLFHDASNFIAMEAYPSVYCQNRRRALEHTLQRFHSDPYGRVPYFLFGDFNFRTDTEGVIKKLTEGLQSTRIQSNKTSEFTKLQYTNDDSKTILTVGKKEFNHQDHQTVFLSPSETWLKSFDKELEAFERTLTEFPVTFPPSYPFEEKISQASSYMQTRCPAWCDRVLLNLSAKELVSGDVEYNLMGRNTCMGDHKPVYLRMALSGNAGTINCCNHAAPCLPVSCECCKKFAFVVINVIDFDDNDYLISTRKSYTNIPVDSKLLHEPITRDMLSHDPYTPESSCSRSPCPENQDQVDNKELRRQSVTPEELRNRLEHILNGKNSHHLKRSTSIDITPHLFEKEMFRTRAMSEIPKRSMKPRLISTSSIHSLQRLQSHHSSSEEDWFEYEIESQEKDCVIKDCCDDNSNTNSSNLNISKENYTKDEQNVRNKKSMRSKSLSVSAMNRLNVKDHSLSNVDNIIDSSTITRYIYIKNLDNPVKVIIYNRFYCILISIADIRQTGCSKSSITSTSELIARTSDVSSQQS</sequence>
<evidence type="ECO:0000256" key="1">
    <source>
        <dbReference type="ARBA" id="ARBA00012997"/>
    </source>
</evidence>
<dbReference type="Proteomes" id="UP001458880">
    <property type="component" value="Unassembled WGS sequence"/>
</dbReference>
<reference evidence="6 7" key="1">
    <citation type="journal article" date="2024" name="BMC Genomics">
        <title>De novo assembly and annotation of Popillia japonica's genome with initial clues to its potential as an invasive pest.</title>
        <authorList>
            <person name="Cucini C."/>
            <person name="Boschi S."/>
            <person name="Funari R."/>
            <person name="Cardaioli E."/>
            <person name="Iannotti N."/>
            <person name="Marturano G."/>
            <person name="Paoli F."/>
            <person name="Bruttini M."/>
            <person name="Carapelli A."/>
            <person name="Frati F."/>
            <person name="Nardi F."/>
        </authorList>
    </citation>
    <scope>NUCLEOTIDE SEQUENCE [LARGE SCALE GENOMIC DNA]</scope>
    <source>
        <strain evidence="6">DMR45628</strain>
    </source>
</reference>
<dbReference type="AlphaFoldDB" id="A0AAW1MM01"/>
<organism evidence="6 7">
    <name type="scientific">Popillia japonica</name>
    <name type="common">Japanese beetle</name>
    <dbReference type="NCBI Taxonomy" id="7064"/>
    <lineage>
        <taxon>Eukaryota</taxon>
        <taxon>Metazoa</taxon>
        <taxon>Ecdysozoa</taxon>
        <taxon>Arthropoda</taxon>
        <taxon>Hexapoda</taxon>
        <taxon>Insecta</taxon>
        <taxon>Pterygota</taxon>
        <taxon>Neoptera</taxon>
        <taxon>Endopterygota</taxon>
        <taxon>Coleoptera</taxon>
        <taxon>Polyphaga</taxon>
        <taxon>Scarabaeiformia</taxon>
        <taxon>Scarabaeidae</taxon>
        <taxon>Rutelinae</taxon>
        <taxon>Popillia</taxon>
    </lineage>
</organism>
<dbReference type="SMART" id="SM00128">
    <property type="entry name" value="IPPc"/>
    <property type="match status" value="1"/>
</dbReference>
<feature type="compositionally biased region" description="Basic and acidic residues" evidence="4">
    <location>
        <begin position="475"/>
        <end position="486"/>
    </location>
</feature>